<keyword evidence="8" id="KW-1185">Reference proteome</keyword>
<evidence type="ECO:0000256" key="2">
    <source>
        <dbReference type="ARBA" id="ARBA00022723"/>
    </source>
</evidence>
<reference evidence="7" key="1">
    <citation type="journal article" date="2023" name="Front. Mar. Sci.">
        <title>A new Merluccius polli reference genome to investigate the effects of global change in West African waters.</title>
        <authorList>
            <person name="Mateo J.L."/>
            <person name="Blanco-Fernandez C."/>
            <person name="Garcia-Vazquez E."/>
            <person name="Machado-Schiaffino G."/>
        </authorList>
    </citation>
    <scope>NUCLEOTIDE SEQUENCE</scope>
    <source>
        <strain evidence="7">C29</strain>
        <tissue evidence="7">Fin</tissue>
    </source>
</reference>
<evidence type="ECO:0000256" key="4">
    <source>
        <dbReference type="ARBA" id="ARBA00022833"/>
    </source>
</evidence>
<dbReference type="Pfam" id="PF05699">
    <property type="entry name" value="Dimer_Tnp_hAT"/>
    <property type="match status" value="1"/>
</dbReference>
<evidence type="ECO:0000256" key="3">
    <source>
        <dbReference type="ARBA" id="ARBA00022771"/>
    </source>
</evidence>
<comment type="subcellular location">
    <subcellularLocation>
        <location evidence="1">Nucleus</location>
    </subcellularLocation>
</comment>
<dbReference type="SUPFAM" id="SSF53098">
    <property type="entry name" value="Ribonuclease H-like"/>
    <property type="match status" value="1"/>
</dbReference>
<keyword evidence="3" id="KW-0863">Zinc-finger</keyword>
<organism evidence="7 8">
    <name type="scientific">Merluccius polli</name>
    <name type="common">Benguela hake</name>
    <name type="synonym">Merluccius cadenati</name>
    <dbReference type="NCBI Taxonomy" id="89951"/>
    <lineage>
        <taxon>Eukaryota</taxon>
        <taxon>Metazoa</taxon>
        <taxon>Chordata</taxon>
        <taxon>Craniata</taxon>
        <taxon>Vertebrata</taxon>
        <taxon>Euteleostomi</taxon>
        <taxon>Actinopterygii</taxon>
        <taxon>Neopterygii</taxon>
        <taxon>Teleostei</taxon>
        <taxon>Neoteleostei</taxon>
        <taxon>Acanthomorphata</taxon>
        <taxon>Zeiogadaria</taxon>
        <taxon>Gadariae</taxon>
        <taxon>Gadiformes</taxon>
        <taxon>Gadoidei</taxon>
        <taxon>Merlucciidae</taxon>
        <taxon>Merluccius</taxon>
    </lineage>
</organism>
<accession>A0AA47M270</accession>
<keyword evidence="4" id="KW-0862">Zinc</keyword>
<dbReference type="PANTHER" id="PTHR46481">
    <property type="entry name" value="ZINC FINGER BED DOMAIN-CONTAINING PROTEIN 4"/>
    <property type="match status" value="1"/>
</dbReference>
<evidence type="ECO:0000313" key="7">
    <source>
        <dbReference type="EMBL" id="KAK0132139.1"/>
    </source>
</evidence>
<evidence type="ECO:0000256" key="1">
    <source>
        <dbReference type="ARBA" id="ARBA00004123"/>
    </source>
</evidence>
<keyword evidence="5" id="KW-0539">Nucleus</keyword>
<evidence type="ECO:0000313" key="8">
    <source>
        <dbReference type="Proteomes" id="UP001174136"/>
    </source>
</evidence>
<evidence type="ECO:0000259" key="6">
    <source>
        <dbReference type="Pfam" id="PF05699"/>
    </source>
</evidence>
<keyword evidence="2" id="KW-0479">Metal-binding</keyword>
<dbReference type="EMBL" id="JAOPHQ010006287">
    <property type="protein sequence ID" value="KAK0132139.1"/>
    <property type="molecule type" value="Genomic_DNA"/>
</dbReference>
<dbReference type="GO" id="GO:0008270">
    <property type="term" value="F:zinc ion binding"/>
    <property type="evidence" value="ECO:0007669"/>
    <property type="project" value="UniProtKB-KW"/>
</dbReference>
<sequence length="199" mass="22179">MGLPDLKVLQDCPTRWNSTFYMLKRFVKLMDAIITILALVNAAVATLTHEEWEAIEEACEVLQPYEEVTVEISGEGFKRKTFSDDQAANDAIQRFTNAAAQATISDPSQQEALVEQGAAGGQPTGESMIWGDFDEQVSGLVSHVNAGTEATLEIRSFLQEALIPRSSNPLTWWKSRSVIYPRLTRLMMERLCCRHVSAI</sequence>
<dbReference type="GO" id="GO:0005634">
    <property type="term" value="C:nucleus"/>
    <property type="evidence" value="ECO:0007669"/>
    <property type="project" value="UniProtKB-SubCell"/>
</dbReference>
<evidence type="ECO:0000256" key="5">
    <source>
        <dbReference type="ARBA" id="ARBA00023242"/>
    </source>
</evidence>
<dbReference type="PANTHER" id="PTHR46481:SF10">
    <property type="entry name" value="ZINC FINGER BED DOMAIN-CONTAINING PROTEIN 39"/>
    <property type="match status" value="1"/>
</dbReference>
<dbReference type="AlphaFoldDB" id="A0AA47M270"/>
<dbReference type="GO" id="GO:0046983">
    <property type="term" value="F:protein dimerization activity"/>
    <property type="evidence" value="ECO:0007669"/>
    <property type="project" value="InterPro"/>
</dbReference>
<comment type="caution">
    <text evidence="7">The sequence shown here is derived from an EMBL/GenBank/DDBJ whole genome shotgun (WGS) entry which is preliminary data.</text>
</comment>
<proteinExistence type="predicted"/>
<name>A0AA47M270_MERPO</name>
<protein>
    <submittedName>
        <fullName evidence="7">Zinc finger BED domain-containing protein 4</fullName>
    </submittedName>
</protein>
<gene>
    <name evidence="7" type="primary">Zbed4_18</name>
    <name evidence="7" type="ORF">N1851_033058</name>
</gene>
<dbReference type="Proteomes" id="UP001174136">
    <property type="component" value="Unassembled WGS sequence"/>
</dbReference>
<dbReference type="InterPro" id="IPR008906">
    <property type="entry name" value="HATC_C_dom"/>
</dbReference>
<feature type="domain" description="HAT C-terminal dimerisation" evidence="6">
    <location>
        <begin position="153"/>
        <end position="193"/>
    </location>
</feature>
<dbReference type="InterPro" id="IPR052035">
    <property type="entry name" value="ZnF_BED_domain_contain"/>
</dbReference>
<dbReference type="InterPro" id="IPR012337">
    <property type="entry name" value="RNaseH-like_sf"/>
</dbReference>